<organism evidence="1 2">
    <name type="scientific">Hyphomonas polymorpha PS728</name>
    <dbReference type="NCBI Taxonomy" id="1280954"/>
    <lineage>
        <taxon>Bacteria</taxon>
        <taxon>Pseudomonadati</taxon>
        <taxon>Pseudomonadota</taxon>
        <taxon>Alphaproteobacteria</taxon>
        <taxon>Hyphomonadales</taxon>
        <taxon>Hyphomonadaceae</taxon>
        <taxon>Hyphomonas</taxon>
    </lineage>
</organism>
<evidence type="ECO:0000313" key="1">
    <source>
        <dbReference type="EMBL" id="KCZ99608.1"/>
    </source>
</evidence>
<name>A0A062VGQ8_9PROT</name>
<evidence type="ECO:0000313" key="2">
    <source>
        <dbReference type="Proteomes" id="UP000027100"/>
    </source>
</evidence>
<dbReference type="EMBL" id="ARYM01000004">
    <property type="protein sequence ID" value="KCZ99608.1"/>
    <property type="molecule type" value="Genomic_DNA"/>
</dbReference>
<accession>A0A062VGQ8</accession>
<reference evidence="1 2" key="1">
    <citation type="journal article" date="2014" name="Antonie Van Leeuwenhoek">
        <title>Hyphomonas beringensis sp. nov. and Hyphomonas chukchiensis sp. nov., isolated from surface seawater of the Bering Sea and Chukchi Sea.</title>
        <authorList>
            <person name="Li C."/>
            <person name="Lai Q."/>
            <person name="Li G."/>
            <person name="Dong C."/>
            <person name="Wang J."/>
            <person name="Liao Y."/>
            <person name="Shao Z."/>
        </authorList>
    </citation>
    <scope>NUCLEOTIDE SEQUENCE [LARGE SCALE GENOMIC DNA]</scope>
    <source>
        <strain evidence="1 2">PS728</strain>
    </source>
</reference>
<dbReference type="Proteomes" id="UP000027100">
    <property type="component" value="Unassembled WGS sequence"/>
</dbReference>
<dbReference type="AlphaFoldDB" id="A0A062VGQ8"/>
<proteinExistence type="predicted"/>
<sequence>MSEIIEQMIVLQADCGVEILPDAETDCRRRLDPIETSGFPAVWFGRGLSMELKTYAELVRGWDALAPENCLKLLVSDVPAALHQLIPYAQVFGITDDG</sequence>
<comment type="caution">
    <text evidence="1">The sequence shown here is derived from an EMBL/GenBank/DDBJ whole genome shotgun (WGS) entry which is preliminary data.</text>
</comment>
<keyword evidence="2" id="KW-1185">Reference proteome</keyword>
<protein>
    <submittedName>
        <fullName evidence="1">Uncharacterized protein</fullName>
    </submittedName>
</protein>
<gene>
    <name evidence="1" type="ORF">HPO_04445</name>
</gene>